<comment type="caution">
    <text evidence="2">The sequence shown here is derived from an EMBL/GenBank/DDBJ whole genome shotgun (WGS) entry which is preliminary data.</text>
</comment>
<feature type="region of interest" description="Disordered" evidence="1">
    <location>
        <begin position="1"/>
        <end position="44"/>
    </location>
</feature>
<gene>
    <name evidence="2" type="ORF">CEUSTIGMA_g3248.t1</name>
</gene>
<sequence length="345" mass="38020">MFPTSHPATHSVVQQQPKAVQAAPLPPLSPRPFRSDSTALQHSSEQKQVIFTFARQLSNSENSQLPMTAMIPAGGRLQDCNPLHPAMTQPLHHQWEIELGGAHHALMMTRALECNQEAGEGSINGERFQRRQSHDLCDEPWCMKREPRRQDMPELQEQQQQHNGMFLDEEDFASLWSPSPSITPPLLDSSTCDVSGNDRMYRSCPLDLTPIRCASPAVCHDVVLQSCPSKDLMDYNIMEEQLRFVRTAGQHVDMMVEAEPSPCFSESQRNMTGLGSSEPGSASAASASASAMCVSSVSSVSEGGPDFSWPMVATEVPSELDLSYVWRKPGGNLEKLLNGVFATLK</sequence>
<evidence type="ECO:0000256" key="1">
    <source>
        <dbReference type="SAM" id="MobiDB-lite"/>
    </source>
</evidence>
<organism evidence="2 3">
    <name type="scientific">Chlamydomonas eustigma</name>
    <dbReference type="NCBI Taxonomy" id="1157962"/>
    <lineage>
        <taxon>Eukaryota</taxon>
        <taxon>Viridiplantae</taxon>
        <taxon>Chlorophyta</taxon>
        <taxon>core chlorophytes</taxon>
        <taxon>Chlorophyceae</taxon>
        <taxon>CS clade</taxon>
        <taxon>Chlamydomonadales</taxon>
        <taxon>Chlamydomonadaceae</taxon>
        <taxon>Chlamydomonas</taxon>
    </lineage>
</organism>
<evidence type="ECO:0000313" key="3">
    <source>
        <dbReference type="Proteomes" id="UP000232323"/>
    </source>
</evidence>
<feature type="compositionally biased region" description="Low complexity" evidence="1">
    <location>
        <begin position="12"/>
        <end position="23"/>
    </location>
</feature>
<proteinExistence type="predicted"/>
<dbReference type="AlphaFoldDB" id="A0A250WYE3"/>
<evidence type="ECO:0000313" key="2">
    <source>
        <dbReference type="EMBL" id="GAX75805.1"/>
    </source>
</evidence>
<accession>A0A250WYE3</accession>
<name>A0A250WYE3_9CHLO</name>
<dbReference type="EMBL" id="BEGY01000014">
    <property type="protein sequence ID" value="GAX75805.1"/>
    <property type="molecule type" value="Genomic_DNA"/>
</dbReference>
<dbReference type="Proteomes" id="UP000232323">
    <property type="component" value="Unassembled WGS sequence"/>
</dbReference>
<protein>
    <submittedName>
        <fullName evidence="2">Uncharacterized protein</fullName>
    </submittedName>
</protein>
<reference evidence="2 3" key="1">
    <citation type="submission" date="2017-08" db="EMBL/GenBank/DDBJ databases">
        <title>Acidophilic green algal genome provides insights into adaptation to an acidic environment.</title>
        <authorList>
            <person name="Hirooka S."/>
            <person name="Hirose Y."/>
            <person name="Kanesaki Y."/>
            <person name="Higuchi S."/>
            <person name="Fujiwara T."/>
            <person name="Onuma R."/>
            <person name="Era A."/>
            <person name="Ohbayashi R."/>
            <person name="Uzuka A."/>
            <person name="Nozaki H."/>
            <person name="Yoshikawa H."/>
            <person name="Miyagishima S.Y."/>
        </authorList>
    </citation>
    <scope>NUCLEOTIDE SEQUENCE [LARGE SCALE GENOMIC DNA]</scope>
    <source>
        <strain evidence="2 3">NIES-2499</strain>
    </source>
</reference>
<keyword evidence="3" id="KW-1185">Reference proteome</keyword>